<dbReference type="OrthoDB" id="3404679at2"/>
<accession>A0A1Q5PRZ3</accession>
<evidence type="ECO:0000313" key="5">
    <source>
        <dbReference type="Proteomes" id="UP000186465"/>
    </source>
</evidence>
<evidence type="ECO:0000313" key="4">
    <source>
        <dbReference type="EMBL" id="OKL50354.1"/>
    </source>
</evidence>
<keyword evidence="5" id="KW-1185">Reference proteome</keyword>
<feature type="transmembrane region" description="Helical" evidence="2">
    <location>
        <begin position="256"/>
        <end position="275"/>
    </location>
</feature>
<feature type="transmembrane region" description="Helical" evidence="2">
    <location>
        <begin position="427"/>
        <end position="451"/>
    </location>
</feature>
<feature type="transmembrane region" description="Helical" evidence="2">
    <location>
        <begin position="93"/>
        <end position="113"/>
    </location>
</feature>
<dbReference type="GO" id="GO:0009103">
    <property type="term" value="P:lipopolysaccharide biosynthetic process"/>
    <property type="evidence" value="ECO:0007669"/>
    <property type="project" value="TreeGrafter"/>
</dbReference>
<feature type="domain" description="Acyltransferase 3" evidence="3">
    <location>
        <begin position="66"/>
        <end position="399"/>
    </location>
</feature>
<gene>
    <name evidence="4" type="ORF">BM477_02945</name>
</gene>
<feature type="transmembrane region" description="Helical" evidence="2">
    <location>
        <begin position="287"/>
        <end position="308"/>
    </location>
</feature>
<dbReference type="Proteomes" id="UP000186465">
    <property type="component" value="Unassembled WGS sequence"/>
</dbReference>
<feature type="transmembrane region" description="Helical" evidence="2">
    <location>
        <begin position="133"/>
        <end position="151"/>
    </location>
</feature>
<feature type="transmembrane region" description="Helical" evidence="2">
    <location>
        <begin position="195"/>
        <end position="218"/>
    </location>
</feature>
<keyword evidence="2" id="KW-1133">Transmembrane helix</keyword>
<evidence type="ECO:0000256" key="1">
    <source>
        <dbReference type="SAM" id="MobiDB-lite"/>
    </source>
</evidence>
<evidence type="ECO:0000256" key="2">
    <source>
        <dbReference type="SAM" id="Phobius"/>
    </source>
</evidence>
<feature type="transmembrane region" description="Helical" evidence="2">
    <location>
        <begin position="225"/>
        <end position="244"/>
    </location>
</feature>
<comment type="caution">
    <text evidence="4">The sequence shown here is derived from an EMBL/GenBank/DDBJ whole genome shotgun (WGS) entry which is preliminary data.</text>
</comment>
<dbReference type="PANTHER" id="PTHR23028:SF53">
    <property type="entry name" value="ACYL_TRANSF_3 DOMAIN-CONTAINING PROTEIN"/>
    <property type="match status" value="1"/>
</dbReference>
<dbReference type="SUPFAM" id="SSF52266">
    <property type="entry name" value="SGNH hydrolase"/>
    <property type="match status" value="1"/>
</dbReference>
<dbReference type="STRING" id="156892.BM477_02945"/>
<name>A0A1Q5PRZ3_9ACTO</name>
<keyword evidence="2" id="KW-0812">Transmembrane</keyword>
<dbReference type="PANTHER" id="PTHR23028">
    <property type="entry name" value="ACETYLTRANSFERASE"/>
    <property type="match status" value="1"/>
</dbReference>
<dbReference type="RefSeq" id="WP_075361180.1">
    <property type="nucleotide sequence ID" value="NZ_MPDM01000002.1"/>
</dbReference>
<sequence length="688" mass="75362">MTDTVELSSSDAAESKAAKAEPAFPETGKLETGELETGTPDTGRREDAQPKETSLAAGAATARFGGLNTIRSLALLVILLYHLHPSFLPGGYLGVDIFLVLSGFLISFSLIQQWQAEAKLDLADFWLKGARRLFPGLTLMILVVVPIAALVQRDFMVGIRRQLLGVFTFTYNWVEIAAESSYFDTTSPQLLAHLWFLSLIVQFSLLWPLLFFALNWGVKNWSAKIGIIAGFAVLSAASMAYLYQPGLDATRVYYGLDTHSFSLLIGVLLALLCGTQNGQPLSRLRTLGSTSFMLAVGSIGAIASFVFLSEKLSFTYWGGMLLFALCIGLLILGTLLVPEGAQNYLDNPVTNWLGERAYGIYLWHWPLLLITEEIWPVNDGSWKYWVERLVIVGLTLSLAELSYRWVETPMRQQGIGQISKQLREATALYRRPVTVTVSVLAIATLAAAMLAPPASLVTRTVEGLNEDTRLTIVTEATTLSSQLDAAQRVHEVNAEALSVEEKEEIAQQYATKKLPSPVKPSGDELTIIGDSIVLTAREEIAKQYPGVSLNAGPSKGWSNALEMIKQAEGEQQLRRSVVIALGTRGGLKDPALLDEVLAALGPTRQVVLVNIHSPANFVDETNRYLSDTAQKYANVIVADWARVAKEHPEFIQTDRINPSSPGETAVVEVIETALKQLSKEIHSHYDSK</sequence>
<proteinExistence type="predicted"/>
<feature type="region of interest" description="Disordered" evidence="1">
    <location>
        <begin position="1"/>
        <end position="51"/>
    </location>
</feature>
<feature type="compositionally biased region" description="Low complexity" evidence="1">
    <location>
        <begin position="1"/>
        <end position="12"/>
    </location>
</feature>
<keyword evidence="2" id="KW-0472">Membrane</keyword>
<protein>
    <recommendedName>
        <fullName evidence="3">Acyltransferase 3 domain-containing protein</fullName>
    </recommendedName>
</protein>
<dbReference type="Pfam" id="PF01757">
    <property type="entry name" value="Acyl_transf_3"/>
    <property type="match status" value="1"/>
</dbReference>
<dbReference type="GO" id="GO:0016020">
    <property type="term" value="C:membrane"/>
    <property type="evidence" value="ECO:0007669"/>
    <property type="project" value="TreeGrafter"/>
</dbReference>
<reference evidence="5" key="1">
    <citation type="submission" date="2016-11" db="EMBL/GenBank/DDBJ databases">
        <title>Actinomyces gypaetusis sp. nov. isolated from Gypaetus barbatus in Qinghai Tibet Plateau China.</title>
        <authorList>
            <person name="Meng X."/>
        </authorList>
    </citation>
    <scope>NUCLEOTIDE SEQUENCE [LARGE SCALE GENOMIC DNA]</scope>
    <source>
        <strain evidence="5">DSM 15383</strain>
    </source>
</reference>
<feature type="transmembrane region" description="Helical" evidence="2">
    <location>
        <begin position="314"/>
        <end position="337"/>
    </location>
</feature>
<dbReference type="GO" id="GO:0016747">
    <property type="term" value="F:acyltransferase activity, transferring groups other than amino-acyl groups"/>
    <property type="evidence" value="ECO:0007669"/>
    <property type="project" value="InterPro"/>
</dbReference>
<dbReference type="EMBL" id="MPDM01000002">
    <property type="protein sequence ID" value="OKL50354.1"/>
    <property type="molecule type" value="Genomic_DNA"/>
</dbReference>
<organism evidence="4 5">
    <name type="scientific">Boudabousia marimammalium</name>
    <dbReference type="NCBI Taxonomy" id="156892"/>
    <lineage>
        <taxon>Bacteria</taxon>
        <taxon>Bacillati</taxon>
        <taxon>Actinomycetota</taxon>
        <taxon>Actinomycetes</taxon>
        <taxon>Actinomycetales</taxon>
        <taxon>Actinomycetaceae</taxon>
        <taxon>Boudabousia</taxon>
    </lineage>
</organism>
<dbReference type="AlphaFoldDB" id="A0A1Q5PRZ3"/>
<evidence type="ECO:0000259" key="3">
    <source>
        <dbReference type="Pfam" id="PF01757"/>
    </source>
</evidence>
<dbReference type="InterPro" id="IPR002656">
    <property type="entry name" value="Acyl_transf_3_dom"/>
</dbReference>
<dbReference type="InterPro" id="IPR050879">
    <property type="entry name" value="Acyltransferase_3"/>
</dbReference>